<dbReference type="EMBL" id="BTSX01000001">
    <property type="protein sequence ID" value="GMS81149.1"/>
    <property type="molecule type" value="Genomic_DNA"/>
</dbReference>
<accession>A0AAV5SIA9</accession>
<feature type="non-terminal residue" evidence="2">
    <location>
        <position position="73"/>
    </location>
</feature>
<proteinExistence type="predicted"/>
<gene>
    <name evidence="2" type="ORF">PENTCL1PPCAC_3324</name>
</gene>
<evidence type="ECO:0000313" key="2">
    <source>
        <dbReference type="EMBL" id="GMS81149.1"/>
    </source>
</evidence>
<comment type="caution">
    <text evidence="2">The sequence shown here is derived from an EMBL/GenBank/DDBJ whole genome shotgun (WGS) entry which is preliminary data.</text>
</comment>
<evidence type="ECO:0000256" key="1">
    <source>
        <dbReference type="SAM" id="MobiDB-lite"/>
    </source>
</evidence>
<name>A0AAV5SIA9_9BILA</name>
<protein>
    <submittedName>
        <fullName evidence="2">Uncharacterized protein</fullName>
    </submittedName>
</protein>
<keyword evidence="3" id="KW-1185">Reference proteome</keyword>
<organism evidence="2 3">
    <name type="scientific">Pristionchus entomophagus</name>
    <dbReference type="NCBI Taxonomy" id="358040"/>
    <lineage>
        <taxon>Eukaryota</taxon>
        <taxon>Metazoa</taxon>
        <taxon>Ecdysozoa</taxon>
        <taxon>Nematoda</taxon>
        <taxon>Chromadorea</taxon>
        <taxon>Rhabditida</taxon>
        <taxon>Rhabditina</taxon>
        <taxon>Diplogasteromorpha</taxon>
        <taxon>Diplogasteroidea</taxon>
        <taxon>Neodiplogasteridae</taxon>
        <taxon>Pristionchus</taxon>
    </lineage>
</organism>
<sequence>PMFAVLVKEPHSIHSENGHVNNLACAAHEYSSPNEYLHTGDTISPHGHHTNDHNHKKVLPDATPRNQKGEGVE</sequence>
<dbReference type="AlphaFoldDB" id="A0AAV5SIA9"/>
<dbReference type="Proteomes" id="UP001432027">
    <property type="component" value="Unassembled WGS sequence"/>
</dbReference>
<evidence type="ECO:0000313" key="3">
    <source>
        <dbReference type="Proteomes" id="UP001432027"/>
    </source>
</evidence>
<feature type="non-terminal residue" evidence="2">
    <location>
        <position position="1"/>
    </location>
</feature>
<feature type="region of interest" description="Disordered" evidence="1">
    <location>
        <begin position="36"/>
        <end position="73"/>
    </location>
</feature>
<reference evidence="2" key="1">
    <citation type="submission" date="2023-10" db="EMBL/GenBank/DDBJ databases">
        <title>Genome assembly of Pristionchus species.</title>
        <authorList>
            <person name="Yoshida K."/>
            <person name="Sommer R.J."/>
        </authorList>
    </citation>
    <scope>NUCLEOTIDE SEQUENCE</scope>
    <source>
        <strain evidence="2">RS0144</strain>
    </source>
</reference>